<reference evidence="6 7" key="1">
    <citation type="submission" date="2023-10" db="EMBL/GenBank/DDBJ databases">
        <title>Chromosome-scale genome assembly provides insights into flower coloration mechanisms of Canna indica.</title>
        <authorList>
            <person name="Li C."/>
        </authorList>
    </citation>
    <scope>NUCLEOTIDE SEQUENCE [LARGE SCALE GENOMIC DNA]</scope>
    <source>
        <tissue evidence="6">Flower</tissue>
    </source>
</reference>
<dbReference type="Gene3D" id="1.10.238.10">
    <property type="entry name" value="EF-hand"/>
    <property type="match status" value="2"/>
</dbReference>
<feature type="domain" description="EF-hand" evidence="5">
    <location>
        <begin position="79"/>
        <end position="113"/>
    </location>
</feature>
<dbReference type="SUPFAM" id="SSF47473">
    <property type="entry name" value="EF-hand"/>
    <property type="match status" value="1"/>
</dbReference>
<evidence type="ECO:0000259" key="5">
    <source>
        <dbReference type="PROSITE" id="PS50222"/>
    </source>
</evidence>
<evidence type="ECO:0000256" key="2">
    <source>
        <dbReference type="ARBA" id="ARBA00022723"/>
    </source>
</evidence>
<keyword evidence="2" id="KW-0479">Metal-binding</keyword>
<dbReference type="InterPro" id="IPR018247">
    <property type="entry name" value="EF_Hand_1_Ca_BS"/>
</dbReference>
<dbReference type="Proteomes" id="UP001327560">
    <property type="component" value="Chromosome 5"/>
</dbReference>
<dbReference type="PANTHER" id="PTHR10891">
    <property type="entry name" value="EF-HAND CALCIUM-BINDING DOMAIN CONTAINING PROTEIN"/>
    <property type="match status" value="1"/>
</dbReference>
<evidence type="ECO:0000256" key="1">
    <source>
        <dbReference type="ARBA" id="ARBA00003291"/>
    </source>
</evidence>
<keyword evidence="3" id="KW-0677">Repeat</keyword>
<feature type="domain" description="EF-hand" evidence="5">
    <location>
        <begin position="114"/>
        <end position="149"/>
    </location>
</feature>
<dbReference type="CDD" id="cd00051">
    <property type="entry name" value="EFh"/>
    <property type="match status" value="1"/>
</dbReference>
<dbReference type="InterPro" id="IPR002048">
    <property type="entry name" value="EF_hand_dom"/>
</dbReference>
<evidence type="ECO:0000256" key="4">
    <source>
        <dbReference type="ARBA" id="ARBA00022837"/>
    </source>
</evidence>
<dbReference type="FunFam" id="1.10.238.10:FF:000089">
    <property type="entry name" value="calmodulin-like protein 3"/>
    <property type="match status" value="1"/>
</dbReference>
<proteinExistence type="predicted"/>
<name>A0AAQ3KH82_9LILI</name>
<comment type="function">
    <text evidence="1">Potential calcium sensor.</text>
</comment>
<sequence length="188" mass="22011">MSNLRLLEFQYHISKTKQMARQKARRIISMRDRQISEVMPKFEPNEEEMKRVFYKISNNKDKIELNDFKVMLQRFELCHGSDKAKEMWLAADVNKDGVVDFDDFMQVNRKGGGVSLGEIKNAFWMFDNDRDGRITAKEVKNMMDKLGERCSLEDCRLMVKNADRNGDGVVDMDEFVAMMTSNMKEKKA</sequence>
<dbReference type="PROSITE" id="PS50222">
    <property type="entry name" value="EF_HAND_2"/>
    <property type="match status" value="3"/>
</dbReference>
<dbReference type="Pfam" id="PF13202">
    <property type="entry name" value="EF-hand_5"/>
    <property type="match status" value="1"/>
</dbReference>
<feature type="domain" description="EF-hand" evidence="5">
    <location>
        <begin position="150"/>
        <end position="185"/>
    </location>
</feature>
<gene>
    <name evidence="6" type="ORF">Cni_G17537</name>
</gene>
<dbReference type="GO" id="GO:0005509">
    <property type="term" value="F:calcium ion binding"/>
    <property type="evidence" value="ECO:0007669"/>
    <property type="project" value="InterPro"/>
</dbReference>
<keyword evidence="7" id="KW-1185">Reference proteome</keyword>
<evidence type="ECO:0000313" key="7">
    <source>
        <dbReference type="Proteomes" id="UP001327560"/>
    </source>
</evidence>
<dbReference type="SMART" id="SM00054">
    <property type="entry name" value="EFh"/>
    <property type="match status" value="4"/>
</dbReference>
<organism evidence="6 7">
    <name type="scientific">Canna indica</name>
    <name type="common">Indian-shot</name>
    <dbReference type="NCBI Taxonomy" id="4628"/>
    <lineage>
        <taxon>Eukaryota</taxon>
        <taxon>Viridiplantae</taxon>
        <taxon>Streptophyta</taxon>
        <taxon>Embryophyta</taxon>
        <taxon>Tracheophyta</taxon>
        <taxon>Spermatophyta</taxon>
        <taxon>Magnoliopsida</taxon>
        <taxon>Liliopsida</taxon>
        <taxon>Zingiberales</taxon>
        <taxon>Cannaceae</taxon>
        <taxon>Canna</taxon>
    </lineage>
</organism>
<dbReference type="InterPro" id="IPR011992">
    <property type="entry name" value="EF-hand-dom_pair"/>
</dbReference>
<evidence type="ECO:0000313" key="6">
    <source>
        <dbReference type="EMBL" id="WOL08784.1"/>
    </source>
</evidence>
<evidence type="ECO:0000256" key="3">
    <source>
        <dbReference type="ARBA" id="ARBA00022737"/>
    </source>
</evidence>
<dbReference type="Pfam" id="PF13499">
    <property type="entry name" value="EF-hand_7"/>
    <property type="match status" value="1"/>
</dbReference>
<dbReference type="PROSITE" id="PS00018">
    <property type="entry name" value="EF_HAND_1"/>
    <property type="match status" value="2"/>
</dbReference>
<dbReference type="InterPro" id="IPR039647">
    <property type="entry name" value="EF_hand_pair_protein_CML-like"/>
</dbReference>
<accession>A0AAQ3KH82</accession>
<dbReference type="EMBL" id="CP136894">
    <property type="protein sequence ID" value="WOL08784.1"/>
    <property type="molecule type" value="Genomic_DNA"/>
</dbReference>
<dbReference type="AlphaFoldDB" id="A0AAQ3KH82"/>
<keyword evidence="4" id="KW-0106">Calcium</keyword>
<protein>
    <recommendedName>
        <fullName evidence="5">EF-hand domain-containing protein</fullName>
    </recommendedName>
</protein>